<dbReference type="SUPFAM" id="SSF53850">
    <property type="entry name" value="Periplasmic binding protein-like II"/>
    <property type="match status" value="1"/>
</dbReference>
<evidence type="ECO:0000313" key="4">
    <source>
        <dbReference type="EMBL" id="MBK1840171.1"/>
    </source>
</evidence>
<gene>
    <name evidence="4" type="ORF">JHL17_22445</name>
</gene>
<evidence type="ECO:0000259" key="3">
    <source>
        <dbReference type="SMART" id="SM00062"/>
    </source>
</evidence>
<dbReference type="Proteomes" id="UP000652760">
    <property type="component" value="Unassembled WGS sequence"/>
</dbReference>
<evidence type="ECO:0000256" key="1">
    <source>
        <dbReference type="ARBA" id="ARBA00022729"/>
    </source>
</evidence>
<feature type="chain" id="PRO_5045991323" evidence="2">
    <location>
        <begin position="37"/>
        <end position="288"/>
    </location>
</feature>
<dbReference type="PANTHER" id="PTHR35936">
    <property type="entry name" value="MEMBRANE-BOUND LYTIC MUREIN TRANSGLYCOSYLASE F"/>
    <property type="match status" value="1"/>
</dbReference>
<evidence type="ECO:0000313" key="5">
    <source>
        <dbReference type="Proteomes" id="UP000652760"/>
    </source>
</evidence>
<keyword evidence="5" id="KW-1185">Reference proteome</keyword>
<sequence length="288" mass="31032">MTIDRGTTDRGTIDRRTLLGLAAGAAFGLSALPALAASPSTLDTVKASKRLRIGVTSAEPWFFKDPMTETWTGVGVAMGQRLAASLGATLVPVETSWANAVGALQADQIDLMFVLDPTEERRKAIDFPESPLFYYAMGALVAGDSPIKAWADIDKPGLRIGVTLGTSLDKNVTAMVKQAAINRFSNNDETIAAFAAKRIDVAVQFHPALVVQQTRLRLGKVILPEPVEPVATSVGLRKEENPAFRDWLDGQLKTLYAEGVPDQVFASYLKSKNVDASKIPGLIKEAWH</sequence>
<dbReference type="InterPro" id="IPR001638">
    <property type="entry name" value="Solute-binding_3/MltF_N"/>
</dbReference>
<dbReference type="EMBL" id="JAENHM010000060">
    <property type="protein sequence ID" value="MBK1840171.1"/>
    <property type="molecule type" value="Genomic_DNA"/>
</dbReference>
<keyword evidence="1 2" id="KW-0732">Signal</keyword>
<organism evidence="4 5">
    <name type="scientific">Azospirillum endophyticum</name>
    <dbReference type="NCBI Taxonomy" id="2800326"/>
    <lineage>
        <taxon>Bacteria</taxon>
        <taxon>Pseudomonadati</taxon>
        <taxon>Pseudomonadota</taxon>
        <taxon>Alphaproteobacteria</taxon>
        <taxon>Rhodospirillales</taxon>
        <taxon>Azospirillaceae</taxon>
        <taxon>Azospirillum</taxon>
    </lineage>
</organism>
<dbReference type="SMART" id="SM00062">
    <property type="entry name" value="PBPb"/>
    <property type="match status" value="1"/>
</dbReference>
<proteinExistence type="predicted"/>
<evidence type="ECO:0000256" key="2">
    <source>
        <dbReference type="SAM" id="SignalP"/>
    </source>
</evidence>
<dbReference type="PROSITE" id="PS51318">
    <property type="entry name" value="TAT"/>
    <property type="match status" value="1"/>
</dbReference>
<dbReference type="InterPro" id="IPR006311">
    <property type="entry name" value="TAT_signal"/>
</dbReference>
<feature type="signal peptide" evidence="2">
    <location>
        <begin position="1"/>
        <end position="36"/>
    </location>
</feature>
<comment type="caution">
    <text evidence="4">The sequence shown here is derived from an EMBL/GenBank/DDBJ whole genome shotgun (WGS) entry which is preliminary data.</text>
</comment>
<accession>A0ABS1F9S2</accession>
<dbReference type="Pfam" id="PF00497">
    <property type="entry name" value="SBP_bac_3"/>
    <property type="match status" value="1"/>
</dbReference>
<dbReference type="RefSeq" id="WP_200196560.1">
    <property type="nucleotide sequence ID" value="NZ_JAENHM010000060.1"/>
</dbReference>
<dbReference type="Gene3D" id="3.40.190.10">
    <property type="entry name" value="Periplasmic binding protein-like II"/>
    <property type="match status" value="2"/>
</dbReference>
<protein>
    <submittedName>
        <fullName evidence="4">Transporter substrate-binding domain-containing protein</fullName>
    </submittedName>
</protein>
<dbReference type="PANTHER" id="PTHR35936:SF17">
    <property type="entry name" value="ARGININE-BINDING EXTRACELLULAR PROTEIN ARTP"/>
    <property type="match status" value="1"/>
</dbReference>
<reference evidence="5" key="1">
    <citation type="submission" date="2021-01" db="EMBL/GenBank/DDBJ databases">
        <title>Genome public.</title>
        <authorList>
            <person name="Liu C."/>
            <person name="Sun Q."/>
        </authorList>
    </citation>
    <scope>NUCLEOTIDE SEQUENCE [LARGE SCALE GENOMIC DNA]</scope>
    <source>
        <strain evidence="5">YIM B02556</strain>
    </source>
</reference>
<feature type="domain" description="Solute-binding protein family 3/N-terminal" evidence="3">
    <location>
        <begin position="50"/>
        <end position="272"/>
    </location>
</feature>
<name>A0ABS1F9S2_9PROT</name>